<dbReference type="OrthoDB" id="3828349at2"/>
<evidence type="ECO:0000256" key="4">
    <source>
        <dbReference type="ARBA" id="ARBA00023163"/>
    </source>
</evidence>
<reference evidence="6 8" key="1">
    <citation type="submission" date="2019-12" db="EMBL/GenBank/DDBJ databases">
        <title>Whole genome shotgun sequence of Streptomyces caniferus NBRC 15389.</title>
        <authorList>
            <person name="Ichikawa N."/>
            <person name="Kimura A."/>
            <person name="Kitahashi Y."/>
            <person name="Komaki H."/>
            <person name="Tamura T."/>
        </authorList>
    </citation>
    <scope>NUCLEOTIDE SEQUENCE [LARGE SCALE GENOMIC DNA]</scope>
    <source>
        <strain evidence="6 8">NBRC 15389</strain>
    </source>
</reference>
<dbReference type="Proteomes" id="UP000435837">
    <property type="component" value="Unassembled WGS sequence"/>
</dbReference>
<dbReference type="GO" id="GO:0003700">
    <property type="term" value="F:DNA-binding transcription factor activity"/>
    <property type="evidence" value="ECO:0007669"/>
    <property type="project" value="InterPro"/>
</dbReference>
<dbReference type="PROSITE" id="PS50931">
    <property type="entry name" value="HTH_LYSR"/>
    <property type="match status" value="1"/>
</dbReference>
<dbReference type="PANTHER" id="PTHR30346:SF0">
    <property type="entry name" value="HCA OPERON TRANSCRIPTIONAL ACTIVATOR HCAR"/>
    <property type="match status" value="1"/>
</dbReference>
<dbReference type="Pfam" id="PF00126">
    <property type="entry name" value="HTH_1"/>
    <property type="match status" value="1"/>
</dbReference>
<dbReference type="Proteomes" id="UP001432292">
    <property type="component" value="Chromosome"/>
</dbReference>
<dbReference type="EMBL" id="BLIN01000003">
    <property type="protein sequence ID" value="GFE05700.1"/>
    <property type="molecule type" value="Genomic_DNA"/>
</dbReference>
<evidence type="ECO:0000313" key="6">
    <source>
        <dbReference type="EMBL" id="GFE05700.1"/>
    </source>
</evidence>
<feature type="domain" description="HTH lysR-type" evidence="5">
    <location>
        <begin position="1"/>
        <end position="58"/>
    </location>
</feature>
<name>A0A640S3G6_9ACTN</name>
<dbReference type="GO" id="GO:0032993">
    <property type="term" value="C:protein-DNA complex"/>
    <property type="evidence" value="ECO:0007669"/>
    <property type="project" value="TreeGrafter"/>
</dbReference>
<dbReference type="InterPro" id="IPR036388">
    <property type="entry name" value="WH-like_DNA-bd_sf"/>
</dbReference>
<organism evidence="6 8">
    <name type="scientific">Streptomyces caniferus</name>
    <dbReference type="NCBI Taxonomy" id="285557"/>
    <lineage>
        <taxon>Bacteria</taxon>
        <taxon>Bacillati</taxon>
        <taxon>Actinomycetota</taxon>
        <taxon>Actinomycetes</taxon>
        <taxon>Kitasatosporales</taxon>
        <taxon>Streptomycetaceae</taxon>
        <taxon>Streptomyces</taxon>
    </lineage>
</organism>
<evidence type="ECO:0000256" key="2">
    <source>
        <dbReference type="ARBA" id="ARBA00023015"/>
    </source>
</evidence>
<dbReference type="PRINTS" id="PR00039">
    <property type="entry name" value="HTHLYSR"/>
</dbReference>
<dbReference type="SUPFAM" id="SSF53850">
    <property type="entry name" value="Periplasmic binding protein-like II"/>
    <property type="match status" value="1"/>
</dbReference>
<evidence type="ECO:0000313" key="8">
    <source>
        <dbReference type="Proteomes" id="UP000435837"/>
    </source>
</evidence>
<dbReference type="GO" id="GO:0003677">
    <property type="term" value="F:DNA binding"/>
    <property type="evidence" value="ECO:0007669"/>
    <property type="project" value="UniProtKB-KW"/>
</dbReference>
<evidence type="ECO:0000313" key="9">
    <source>
        <dbReference type="Proteomes" id="UP001432292"/>
    </source>
</evidence>
<dbReference type="InterPro" id="IPR005119">
    <property type="entry name" value="LysR_subst-bd"/>
</dbReference>
<dbReference type="Gene3D" id="3.40.190.290">
    <property type="match status" value="1"/>
</dbReference>
<dbReference type="EMBL" id="CP108473">
    <property type="protein sequence ID" value="WUS20978.1"/>
    <property type="molecule type" value="Genomic_DNA"/>
</dbReference>
<dbReference type="FunFam" id="1.10.10.10:FF:000001">
    <property type="entry name" value="LysR family transcriptional regulator"/>
    <property type="match status" value="1"/>
</dbReference>
<evidence type="ECO:0000256" key="3">
    <source>
        <dbReference type="ARBA" id="ARBA00023125"/>
    </source>
</evidence>
<dbReference type="GeneID" id="96640582"/>
<keyword evidence="4" id="KW-0804">Transcription</keyword>
<dbReference type="PANTHER" id="PTHR30346">
    <property type="entry name" value="TRANSCRIPTIONAL DUAL REGULATOR HCAR-RELATED"/>
    <property type="match status" value="1"/>
</dbReference>
<dbReference type="Pfam" id="PF03466">
    <property type="entry name" value="LysR_substrate"/>
    <property type="match status" value="1"/>
</dbReference>
<dbReference type="AlphaFoldDB" id="A0A640S3G6"/>
<evidence type="ECO:0000259" key="5">
    <source>
        <dbReference type="PROSITE" id="PS50931"/>
    </source>
</evidence>
<proteinExistence type="inferred from homology"/>
<keyword evidence="9" id="KW-1185">Reference proteome</keyword>
<dbReference type="RefSeq" id="WP_159472279.1">
    <property type="nucleotide sequence ID" value="NZ_BAAATH010000004.1"/>
</dbReference>
<sequence length="308" mass="33744">MDTDAVRTFVTAADTERFQDAAAELSVTQQAVSKRIATLEKFLGVRLFTRTGRGAELTIDGQAFLPHARELLRAEERAVASVRPGRRALRVDVIGRRLGPAALLGDFHRANPEAELDVVTLFDAEAAVDAIRSGTVDASFRAVAMPGRELPDDIGVARAFDEPIQLLTGPAHELAAARAVTPAELVGHRIWMPGLVPGTEWAAFYDDLAAAFGLTIEITGPDFGTEPLLDTIADSRSLATFVGEHTRLFWPPDHDLRRIALRDPTPVYPHSLLWHRDNPHPTLAALRDHLRAGRVRRADAETWTPAWA</sequence>
<keyword evidence="2" id="KW-0805">Transcription regulation</keyword>
<dbReference type="InterPro" id="IPR036390">
    <property type="entry name" value="WH_DNA-bd_sf"/>
</dbReference>
<dbReference type="InterPro" id="IPR000847">
    <property type="entry name" value="LysR_HTH_N"/>
</dbReference>
<gene>
    <name evidence="7" type="ORF">OG727_00930</name>
    <name evidence="6" type="ORF">Scani_19680</name>
</gene>
<accession>A0A640S3G6</accession>
<protein>
    <submittedName>
        <fullName evidence="6">LysR family transcriptional regulator</fullName>
    </submittedName>
</protein>
<evidence type="ECO:0000256" key="1">
    <source>
        <dbReference type="ARBA" id="ARBA00009437"/>
    </source>
</evidence>
<evidence type="ECO:0000313" key="7">
    <source>
        <dbReference type="EMBL" id="WUS20978.1"/>
    </source>
</evidence>
<keyword evidence="3" id="KW-0238">DNA-binding</keyword>
<dbReference type="Gene3D" id="1.10.10.10">
    <property type="entry name" value="Winged helix-like DNA-binding domain superfamily/Winged helix DNA-binding domain"/>
    <property type="match status" value="1"/>
</dbReference>
<dbReference type="SUPFAM" id="SSF46785">
    <property type="entry name" value="Winged helix' DNA-binding domain"/>
    <property type="match status" value="1"/>
</dbReference>
<reference evidence="7" key="2">
    <citation type="submission" date="2022-10" db="EMBL/GenBank/DDBJ databases">
        <title>The complete genomes of actinobacterial strains from the NBC collection.</title>
        <authorList>
            <person name="Joergensen T.S."/>
            <person name="Alvarez Arevalo M."/>
            <person name="Sterndorff E.B."/>
            <person name="Faurdal D."/>
            <person name="Vuksanovic O."/>
            <person name="Mourched A.-S."/>
            <person name="Charusanti P."/>
            <person name="Shaw S."/>
            <person name="Blin K."/>
            <person name="Weber T."/>
        </authorList>
    </citation>
    <scope>NUCLEOTIDE SEQUENCE</scope>
    <source>
        <strain evidence="7">NBC_01256</strain>
    </source>
</reference>
<comment type="similarity">
    <text evidence="1">Belongs to the LysR transcriptional regulatory family.</text>
</comment>